<dbReference type="AlphaFoldDB" id="A0A1H7DMQ9"/>
<feature type="transmembrane region" description="Helical" evidence="2">
    <location>
        <begin position="38"/>
        <end position="66"/>
    </location>
</feature>
<dbReference type="Proteomes" id="UP000198707">
    <property type="component" value="Unassembled WGS sequence"/>
</dbReference>
<feature type="transmembrane region" description="Helical" evidence="2">
    <location>
        <begin position="78"/>
        <end position="95"/>
    </location>
</feature>
<evidence type="ECO:0008006" key="5">
    <source>
        <dbReference type="Google" id="ProtNLM"/>
    </source>
</evidence>
<feature type="transmembrane region" description="Helical" evidence="2">
    <location>
        <begin position="157"/>
        <end position="175"/>
    </location>
</feature>
<feature type="transmembrane region" description="Helical" evidence="2">
    <location>
        <begin position="187"/>
        <end position="205"/>
    </location>
</feature>
<feature type="region of interest" description="Disordered" evidence="1">
    <location>
        <begin position="214"/>
        <end position="248"/>
    </location>
</feature>
<evidence type="ECO:0000256" key="2">
    <source>
        <dbReference type="SAM" id="Phobius"/>
    </source>
</evidence>
<keyword evidence="4" id="KW-1185">Reference proteome</keyword>
<evidence type="ECO:0000313" key="3">
    <source>
        <dbReference type="EMBL" id="SEK02664.1"/>
    </source>
</evidence>
<feature type="transmembrane region" description="Helical" evidence="2">
    <location>
        <begin position="115"/>
        <end position="136"/>
    </location>
</feature>
<organism evidence="3 4">
    <name type="scientific">Micromonospora phaseoli</name>
    <dbReference type="NCBI Taxonomy" id="1144548"/>
    <lineage>
        <taxon>Bacteria</taxon>
        <taxon>Bacillati</taxon>
        <taxon>Actinomycetota</taxon>
        <taxon>Actinomycetes</taxon>
        <taxon>Micromonosporales</taxon>
        <taxon>Micromonosporaceae</taxon>
        <taxon>Micromonospora</taxon>
    </lineage>
</organism>
<keyword evidence="2" id="KW-1133">Transmembrane helix</keyword>
<proteinExistence type="predicted"/>
<gene>
    <name evidence="3" type="ORF">SAMN05443287_11521</name>
</gene>
<evidence type="ECO:0000313" key="4">
    <source>
        <dbReference type="Proteomes" id="UP000198707"/>
    </source>
</evidence>
<evidence type="ECO:0000256" key="1">
    <source>
        <dbReference type="SAM" id="MobiDB-lite"/>
    </source>
</evidence>
<dbReference type="InterPro" id="IPR016566">
    <property type="entry name" value="UCP010219"/>
</dbReference>
<reference evidence="4" key="1">
    <citation type="submission" date="2016-10" db="EMBL/GenBank/DDBJ databases">
        <authorList>
            <person name="Varghese N."/>
            <person name="Submissions S."/>
        </authorList>
    </citation>
    <scope>NUCLEOTIDE SEQUENCE [LARGE SCALE GENOMIC DNA]</scope>
    <source>
        <strain evidence="4">CGMCC 4.7038</strain>
    </source>
</reference>
<sequence length="248" mass="25871">MLAIGMTERDPAATRRPESLADLLGGRRGAVDATLPPIAFAAGWLLAGQSVAVGVVTALTAGAVVAGWRLRRGDRPRSVLIGLLAVCVAALIVARTGRAEDFFLVQLLANAASTLVWAVSIVVRWPLLGVVVGTALGQRGRWRRDPALLRAYGRGSWVWTATYVLRVAVFLPLYLSGQVLALTAARVGLTWPLVAGALAISWAVVRRSLPAGHPGVRHPVTPDGGPAGAGGADGEPAWKPGQQLEPGQ</sequence>
<dbReference type="EMBL" id="FNYV01000015">
    <property type="protein sequence ID" value="SEK02664.1"/>
    <property type="molecule type" value="Genomic_DNA"/>
</dbReference>
<protein>
    <recommendedName>
        <fullName evidence="5">Intracellular septation protein A</fullName>
    </recommendedName>
</protein>
<name>A0A1H7DMQ9_9ACTN</name>
<keyword evidence="2" id="KW-0472">Membrane</keyword>
<dbReference type="Pfam" id="PF11361">
    <property type="entry name" value="DUF3159"/>
    <property type="match status" value="1"/>
</dbReference>
<keyword evidence="2" id="KW-0812">Transmembrane</keyword>
<dbReference type="STRING" id="1144548.SAMN05443287_11521"/>
<accession>A0A1H7DMQ9</accession>